<evidence type="ECO:0000256" key="11">
    <source>
        <dbReference type="NCBIfam" id="TIGR02067"/>
    </source>
</evidence>
<comment type="cofactor">
    <cofactor evidence="1">
        <name>Mg(2+)</name>
        <dbReference type="ChEBI" id="CHEBI:18420"/>
    </cofactor>
</comment>
<dbReference type="Proteomes" id="UP001595823">
    <property type="component" value="Unassembled WGS sequence"/>
</dbReference>
<keyword evidence="7 12" id="KW-0378">Hydrolase</keyword>
<dbReference type="Pfam" id="PF00459">
    <property type="entry name" value="Inositol_P"/>
    <property type="match status" value="1"/>
</dbReference>
<dbReference type="EC" id="3.1.3.15" evidence="4 11"/>
<reference evidence="13" key="1">
    <citation type="journal article" date="2019" name="Int. J. Syst. Evol. Microbiol.">
        <title>The Global Catalogue of Microorganisms (GCM) 10K type strain sequencing project: providing services to taxonomists for standard genome sequencing and annotation.</title>
        <authorList>
            <consortium name="The Broad Institute Genomics Platform"/>
            <consortium name="The Broad Institute Genome Sequencing Center for Infectious Disease"/>
            <person name="Wu L."/>
            <person name="Ma J."/>
        </authorList>
    </citation>
    <scope>NUCLEOTIDE SEQUENCE [LARGE SCALE GENOMIC DNA]</scope>
    <source>
        <strain evidence="13">IBRC-M 10908</strain>
    </source>
</reference>
<proteinExistence type="inferred from homology"/>
<protein>
    <recommendedName>
        <fullName evidence="4 11">Histidinol-phosphatase</fullName>
        <ecNumber evidence="4 11">3.1.3.15</ecNumber>
    </recommendedName>
</protein>
<dbReference type="InterPro" id="IPR020583">
    <property type="entry name" value="Inositol_monoP_metal-BS"/>
</dbReference>
<dbReference type="EMBL" id="JBHSDK010000021">
    <property type="protein sequence ID" value="MFC4336688.1"/>
    <property type="molecule type" value="Genomic_DNA"/>
</dbReference>
<dbReference type="Gene3D" id="3.30.540.10">
    <property type="entry name" value="Fructose-1,6-Bisphosphatase, subunit A, domain 1"/>
    <property type="match status" value="1"/>
</dbReference>
<evidence type="ECO:0000256" key="4">
    <source>
        <dbReference type="ARBA" id="ARBA00013085"/>
    </source>
</evidence>
<dbReference type="Gene3D" id="3.40.190.80">
    <property type="match status" value="1"/>
</dbReference>
<evidence type="ECO:0000256" key="5">
    <source>
        <dbReference type="ARBA" id="ARBA00022605"/>
    </source>
</evidence>
<evidence type="ECO:0000256" key="2">
    <source>
        <dbReference type="ARBA" id="ARBA00004970"/>
    </source>
</evidence>
<evidence type="ECO:0000313" key="12">
    <source>
        <dbReference type="EMBL" id="MFC4336688.1"/>
    </source>
</evidence>
<keyword evidence="6" id="KW-0479">Metal-binding</keyword>
<evidence type="ECO:0000256" key="10">
    <source>
        <dbReference type="ARBA" id="ARBA00049158"/>
    </source>
</evidence>
<dbReference type="PROSITE" id="PS00629">
    <property type="entry name" value="IMP_1"/>
    <property type="match status" value="1"/>
</dbReference>
<evidence type="ECO:0000256" key="8">
    <source>
        <dbReference type="ARBA" id="ARBA00022842"/>
    </source>
</evidence>
<name>A0ABV8U0R0_9ACTN</name>
<dbReference type="GO" id="GO:0004401">
    <property type="term" value="F:histidinol-phosphatase activity"/>
    <property type="evidence" value="ECO:0007669"/>
    <property type="project" value="UniProtKB-EC"/>
</dbReference>
<organism evidence="12 13">
    <name type="scientific">Salininema proteolyticum</name>
    <dbReference type="NCBI Taxonomy" id="1607685"/>
    <lineage>
        <taxon>Bacteria</taxon>
        <taxon>Bacillati</taxon>
        <taxon>Actinomycetota</taxon>
        <taxon>Actinomycetes</taxon>
        <taxon>Glycomycetales</taxon>
        <taxon>Glycomycetaceae</taxon>
        <taxon>Salininema</taxon>
    </lineage>
</organism>
<keyword evidence="5" id="KW-0028">Amino-acid biosynthesis</keyword>
<comment type="pathway">
    <text evidence="2">Amino-acid biosynthesis; L-histidine biosynthesis; L-histidine from 5-phospho-alpha-D-ribose 1-diphosphate: step 8/9.</text>
</comment>
<dbReference type="InterPro" id="IPR011809">
    <property type="entry name" value="His_9_proposed"/>
</dbReference>
<dbReference type="PANTHER" id="PTHR43200:SF6">
    <property type="entry name" value="3'(2'),5'-BISPHOSPHATE NUCLEOTIDASE"/>
    <property type="match status" value="1"/>
</dbReference>
<evidence type="ECO:0000313" key="13">
    <source>
        <dbReference type="Proteomes" id="UP001595823"/>
    </source>
</evidence>
<accession>A0ABV8U0R0</accession>
<evidence type="ECO:0000256" key="7">
    <source>
        <dbReference type="ARBA" id="ARBA00022801"/>
    </source>
</evidence>
<evidence type="ECO:0000256" key="1">
    <source>
        <dbReference type="ARBA" id="ARBA00001946"/>
    </source>
</evidence>
<evidence type="ECO:0000256" key="9">
    <source>
        <dbReference type="ARBA" id="ARBA00023102"/>
    </source>
</evidence>
<comment type="similarity">
    <text evidence="3">Belongs to the inositol monophosphatase superfamily.</text>
</comment>
<evidence type="ECO:0000256" key="6">
    <source>
        <dbReference type="ARBA" id="ARBA00022723"/>
    </source>
</evidence>
<dbReference type="NCBIfam" id="TIGR02067">
    <property type="entry name" value="his_9_HisN"/>
    <property type="match status" value="1"/>
</dbReference>
<dbReference type="InterPro" id="IPR051090">
    <property type="entry name" value="Inositol_monoP_superfamily"/>
</dbReference>
<sequence>MVNDTAYSDDLRLALSLADASDRISMERFRSNDLKIDNKPDMTHVTEADLAVERSIRDTLAEERPEDAVHGEEYADAEGTSGRRWVLDPIDGTADYVRGNPVWGTLIALFDENDRPVVGVASAPALGKRWWAVKGGGAFAGPTEGHKGEVERLHVSDVSSVSDAFVSISALSTWKRYGKVDAVVELLDDAWRERAYGDFYHYCLLAEGALDVAAECVVSLWDLAPLAVIVEEAGGRFTDLKGNPGPAGGTALATNGNLHDELLKRVGL</sequence>
<keyword evidence="13" id="KW-1185">Reference proteome</keyword>
<keyword evidence="9" id="KW-0368">Histidine biosynthesis</keyword>
<comment type="catalytic activity">
    <reaction evidence="10">
        <text>L-histidinol phosphate + H2O = L-histidinol + phosphate</text>
        <dbReference type="Rhea" id="RHEA:14465"/>
        <dbReference type="ChEBI" id="CHEBI:15377"/>
        <dbReference type="ChEBI" id="CHEBI:43474"/>
        <dbReference type="ChEBI" id="CHEBI:57699"/>
        <dbReference type="ChEBI" id="CHEBI:57980"/>
        <dbReference type="EC" id="3.1.3.15"/>
    </reaction>
</comment>
<keyword evidence="8" id="KW-0460">Magnesium</keyword>
<dbReference type="PANTHER" id="PTHR43200">
    <property type="entry name" value="PHOSPHATASE"/>
    <property type="match status" value="1"/>
</dbReference>
<comment type="caution">
    <text evidence="12">The sequence shown here is derived from an EMBL/GenBank/DDBJ whole genome shotgun (WGS) entry which is preliminary data.</text>
</comment>
<dbReference type="SUPFAM" id="SSF56655">
    <property type="entry name" value="Carbohydrate phosphatase"/>
    <property type="match status" value="1"/>
</dbReference>
<gene>
    <name evidence="12" type="primary">hisN</name>
    <name evidence="12" type="ORF">ACFPET_15915</name>
</gene>
<dbReference type="RefSeq" id="WP_380622852.1">
    <property type="nucleotide sequence ID" value="NZ_JBHSDK010000021.1"/>
</dbReference>
<evidence type="ECO:0000256" key="3">
    <source>
        <dbReference type="ARBA" id="ARBA00009759"/>
    </source>
</evidence>
<dbReference type="InterPro" id="IPR000760">
    <property type="entry name" value="Inositol_monophosphatase-like"/>
</dbReference>
<dbReference type="PRINTS" id="PR00377">
    <property type="entry name" value="IMPHPHTASES"/>
</dbReference>